<dbReference type="AlphaFoldDB" id="A0A8I1WA02"/>
<organism evidence="1 2">
    <name type="scientific">Plesiomonas shigelloides</name>
    <name type="common">Aeromonas shigelloides</name>
    <dbReference type="NCBI Taxonomy" id="703"/>
    <lineage>
        <taxon>Bacteria</taxon>
        <taxon>Pseudomonadati</taxon>
        <taxon>Pseudomonadota</taxon>
        <taxon>Gammaproteobacteria</taxon>
        <taxon>Enterobacterales</taxon>
        <taxon>Enterobacteriaceae</taxon>
        <taxon>Plesiomonas</taxon>
    </lineage>
</organism>
<dbReference type="Proteomes" id="UP000664658">
    <property type="component" value="Unassembled WGS sequence"/>
</dbReference>
<protein>
    <submittedName>
        <fullName evidence="1">SDR family oxidoreductase</fullName>
    </submittedName>
</protein>
<name>A0A8I1WA02_PLESH</name>
<dbReference type="InterPro" id="IPR036291">
    <property type="entry name" value="NAD(P)-bd_dom_sf"/>
</dbReference>
<evidence type="ECO:0000313" key="1">
    <source>
        <dbReference type="EMBL" id="MBO1109935.1"/>
    </source>
</evidence>
<gene>
    <name evidence="1" type="ORF">J2R62_17415</name>
</gene>
<dbReference type="Gene3D" id="3.40.50.720">
    <property type="entry name" value="NAD(P)-binding Rossmann-like Domain"/>
    <property type="match status" value="1"/>
</dbReference>
<sequence length="93" mass="10220">MPQRFAEVRAQHGGIHLLINNGAISKLHTRLDEPGTEQFDHVMAANVRGAMLCDRALVQANRGLPYVRLLNIAPTPWTQNKPRSHASLTSNGA</sequence>
<comment type="caution">
    <text evidence="1">The sequence shown here is derived from an EMBL/GenBank/DDBJ whole genome shotgun (WGS) entry which is preliminary data.</text>
</comment>
<proteinExistence type="predicted"/>
<dbReference type="SUPFAM" id="SSF51735">
    <property type="entry name" value="NAD(P)-binding Rossmann-fold domains"/>
    <property type="match status" value="1"/>
</dbReference>
<evidence type="ECO:0000313" key="2">
    <source>
        <dbReference type="Proteomes" id="UP000664658"/>
    </source>
</evidence>
<accession>A0A8I1WA02</accession>
<dbReference type="EMBL" id="JAFNAA010000093">
    <property type="protein sequence ID" value="MBO1109935.1"/>
    <property type="molecule type" value="Genomic_DNA"/>
</dbReference>
<reference evidence="1" key="1">
    <citation type="submission" date="2021-03" db="EMBL/GenBank/DDBJ databases">
        <title>Plesiomonas shigelloides zfcc0051, isolated from zebrafish feces.</title>
        <authorList>
            <person name="Vanderhoek Z."/>
            <person name="Gaulke C."/>
        </authorList>
    </citation>
    <scope>NUCLEOTIDE SEQUENCE</scope>
    <source>
        <strain evidence="1">Zfcc0051</strain>
    </source>
</reference>